<protein>
    <recommendedName>
        <fullName evidence="2">Lipoprotein</fullName>
    </recommendedName>
</protein>
<sequence>MFKNILFCLASIICFYACNRFEKEKTQKTAIISDSLKNEAFKTAQIESEIKDNTIYPVYNLTPTTTAIVIEIFNSEKISEYEKIYQKINETDSLETFFYNPFASKNMKFKFYDTLGIVQLIKSDILEKEIKKIIEPKYYIYGTKGVSEMTVDEVLCRIDDCRENFIALTLKNYDTAKNGKPLLCSIKPLKLNYGKNYFAIQRKIQKMDDSIVYRYSDADSTKTKIFANIGPAYFVYNDDFLWGKNANLSKCKFPERRVLIQGKNNTFKTILLGGLDLYGLSCD</sequence>
<dbReference type="AlphaFoldDB" id="A0AAT9H5W2"/>
<dbReference type="EMBL" id="AP031573">
    <property type="protein sequence ID" value="BFM45164.1"/>
    <property type="molecule type" value="Genomic_DNA"/>
</dbReference>
<dbReference type="RefSeq" id="WP_369616168.1">
    <property type="nucleotide sequence ID" value="NZ_AP031573.1"/>
</dbReference>
<reference evidence="1" key="1">
    <citation type="submission" date="2024-05" db="EMBL/GenBank/DDBJ databases">
        <title>Whole-Genome Sequence of CFS9, a Potential Fish Probiotic Isolated from the Body Surface of Silurus asotus.</title>
        <authorList>
            <person name="Kojima M."/>
            <person name="Tobioka K."/>
            <person name="Yokota K."/>
            <person name="Nakatani H."/>
            <person name="Hori K."/>
            <person name="Tamaru Y."/>
            <person name="Okazaki F."/>
        </authorList>
    </citation>
    <scope>NUCLEOTIDE SEQUENCE</scope>
    <source>
        <strain evidence="1">CFS9</strain>
    </source>
</reference>
<organism evidence="1">
    <name type="scientific">Flavobacterium sp. CFS9</name>
    <dbReference type="NCBI Taxonomy" id="3143118"/>
    <lineage>
        <taxon>Bacteria</taxon>
        <taxon>Pseudomonadati</taxon>
        <taxon>Bacteroidota</taxon>
        <taxon>Flavobacteriia</taxon>
        <taxon>Flavobacteriales</taxon>
        <taxon>Flavobacteriaceae</taxon>
        <taxon>Flavobacterium</taxon>
    </lineage>
</organism>
<accession>A0AAT9H5W2</accession>
<evidence type="ECO:0008006" key="2">
    <source>
        <dbReference type="Google" id="ProtNLM"/>
    </source>
</evidence>
<evidence type="ECO:0000313" key="1">
    <source>
        <dbReference type="EMBL" id="BFM45164.1"/>
    </source>
</evidence>
<name>A0AAT9H5W2_9FLAO</name>
<proteinExistence type="predicted"/>
<gene>
    <name evidence="1" type="ORF">CFS9_38050</name>
</gene>